<sequence length="77" mass="9254">MTLHLYRDGFMPSYWIWTEHGEIDEVGVNHNRTEPVANMDEQEERVFVANRNQGEDVNWEDNNARYEEMMRDAFGME</sequence>
<organism evidence="1 2">
    <name type="scientific">Stylosanthes scabra</name>
    <dbReference type="NCBI Taxonomy" id="79078"/>
    <lineage>
        <taxon>Eukaryota</taxon>
        <taxon>Viridiplantae</taxon>
        <taxon>Streptophyta</taxon>
        <taxon>Embryophyta</taxon>
        <taxon>Tracheophyta</taxon>
        <taxon>Spermatophyta</taxon>
        <taxon>Magnoliopsida</taxon>
        <taxon>eudicotyledons</taxon>
        <taxon>Gunneridae</taxon>
        <taxon>Pentapetalae</taxon>
        <taxon>rosids</taxon>
        <taxon>fabids</taxon>
        <taxon>Fabales</taxon>
        <taxon>Fabaceae</taxon>
        <taxon>Papilionoideae</taxon>
        <taxon>50 kb inversion clade</taxon>
        <taxon>dalbergioids sensu lato</taxon>
        <taxon>Dalbergieae</taxon>
        <taxon>Pterocarpus clade</taxon>
        <taxon>Stylosanthes</taxon>
    </lineage>
</organism>
<keyword evidence="2" id="KW-1185">Reference proteome</keyword>
<feature type="non-terminal residue" evidence="1">
    <location>
        <position position="77"/>
    </location>
</feature>
<dbReference type="EMBL" id="JASCZI010256094">
    <property type="protein sequence ID" value="MED6215642.1"/>
    <property type="molecule type" value="Genomic_DNA"/>
</dbReference>
<comment type="caution">
    <text evidence="1">The sequence shown here is derived from an EMBL/GenBank/DDBJ whole genome shotgun (WGS) entry which is preliminary data.</text>
</comment>
<evidence type="ECO:0000313" key="1">
    <source>
        <dbReference type="EMBL" id="MED6215642.1"/>
    </source>
</evidence>
<accession>A0ABU6YZ48</accession>
<proteinExistence type="predicted"/>
<reference evidence="1 2" key="1">
    <citation type="journal article" date="2023" name="Plants (Basel)">
        <title>Bridging the Gap: Combining Genomics and Transcriptomics Approaches to Understand Stylosanthes scabra, an Orphan Legume from the Brazilian Caatinga.</title>
        <authorList>
            <person name="Ferreira-Neto J.R.C."/>
            <person name="da Silva M.D."/>
            <person name="Binneck E."/>
            <person name="de Melo N.F."/>
            <person name="da Silva R.H."/>
            <person name="de Melo A.L.T.M."/>
            <person name="Pandolfi V."/>
            <person name="Bustamante F.O."/>
            <person name="Brasileiro-Vidal A.C."/>
            <person name="Benko-Iseppon A.M."/>
        </authorList>
    </citation>
    <scope>NUCLEOTIDE SEQUENCE [LARGE SCALE GENOMIC DNA]</scope>
    <source>
        <tissue evidence="1">Leaves</tissue>
    </source>
</reference>
<evidence type="ECO:0000313" key="2">
    <source>
        <dbReference type="Proteomes" id="UP001341840"/>
    </source>
</evidence>
<name>A0ABU6YZ48_9FABA</name>
<gene>
    <name evidence="1" type="ORF">PIB30_115912</name>
</gene>
<dbReference type="Proteomes" id="UP001341840">
    <property type="component" value="Unassembled WGS sequence"/>
</dbReference>
<protein>
    <submittedName>
        <fullName evidence="1">Uncharacterized protein</fullName>
    </submittedName>
</protein>